<keyword evidence="1" id="KW-0732">Signal</keyword>
<evidence type="ECO:0000313" key="3">
    <source>
        <dbReference type="Proteomes" id="UP000093336"/>
    </source>
</evidence>
<feature type="signal peptide" evidence="1">
    <location>
        <begin position="1"/>
        <end position="22"/>
    </location>
</feature>
<evidence type="ECO:0000256" key="1">
    <source>
        <dbReference type="SAM" id="SignalP"/>
    </source>
</evidence>
<dbReference type="EMBL" id="LYOZ01000030">
    <property type="protein sequence ID" value="OCH97596.1"/>
    <property type="molecule type" value="Genomic_DNA"/>
</dbReference>
<sequence>MKNFLKLTLAGFLTATTTTSFAYYPADGKYFGMFLVGSYVPTQNFTLSANQLAVLQNNITAYNNSIPPTFPLAPYPPRGNGEINYQFGGGLGGQFGYRWCGFRFEGEVLFNYNTYKSITIDGIRFGKNQQTVTTTSSSGTTATTITVVTNPYSMSGHSQVFGGLFNVIYQFYNHEGRDVSWIPYVGAGIGYANIQNKWVININQVNPITGTYGYTSVLNISDSETTPIAQAIVGIDYQMDDYFSVGVDYRYLTSKQLNNTTDRFAFHTLNFNFNYWMDA</sequence>
<dbReference type="RefSeq" id="WP_065620971.1">
    <property type="nucleotide sequence ID" value="NZ_LYOZ01000030.1"/>
</dbReference>
<dbReference type="Proteomes" id="UP000093336">
    <property type="component" value="Unassembled WGS sequence"/>
</dbReference>
<proteinExistence type="predicted"/>
<gene>
    <name evidence="2" type="ORF">A8135_13975</name>
</gene>
<feature type="chain" id="PRO_5045697169" description="Outer membrane protein beta-barrel domain-containing protein" evidence="1">
    <location>
        <begin position="23"/>
        <end position="279"/>
    </location>
</feature>
<evidence type="ECO:0008006" key="4">
    <source>
        <dbReference type="Google" id="ProtNLM"/>
    </source>
</evidence>
<dbReference type="Gene3D" id="2.40.160.20">
    <property type="match status" value="1"/>
</dbReference>
<reference evidence="2 3" key="1">
    <citation type="submission" date="2016-05" db="EMBL/GenBank/DDBJ databases">
        <authorList>
            <person name="Prochazka B."/>
            <person name="Indra A."/>
            <person name="Hasenberger P."/>
            <person name="Blaschitz M."/>
            <person name="Wagner L."/>
            <person name="Wewalka G."/>
            <person name="Sorschag S."/>
            <person name="Schmid D."/>
            <person name="Ruppitsch W."/>
        </authorList>
    </citation>
    <scope>NUCLEOTIDE SEQUENCE [LARGE SCALE GENOMIC DNA]</scope>
    <source>
        <strain evidence="2 3">974010_12</strain>
    </source>
</reference>
<dbReference type="InterPro" id="IPR011250">
    <property type="entry name" value="OMP/PagP_B-barrel"/>
</dbReference>
<comment type="caution">
    <text evidence="2">The sequence shown here is derived from an EMBL/GenBank/DDBJ whole genome shotgun (WGS) entry which is preliminary data.</text>
</comment>
<organism evidence="2 3">
    <name type="scientific">Legionella jamestowniensis</name>
    <dbReference type="NCBI Taxonomy" id="455"/>
    <lineage>
        <taxon>Bacteria</taxon>
        <taxon>Pseudomonadati</taxon>
        <taxon>Pseudomonadota</taxon>
        <taxon>Gammaproteobacteria</taxon>
        <taxon>Legionellales</taxon>
        <taxon>Legionellaceae</taxon>
        <taxon>Legionella</taxon>
    </lineage>
</organism>
<name>A0ABX2XSQ0_9GAMM</name>
<evidence type="ECO:0000313" key="2">
    <source>
        <dbReference type="EMBL" id="OCH97596.1"/>
    </source>
</evidence>
<dbReference type="SUPFAM" id="SSF56925">
    <property type="entry name" value="OMPA-like"/>
    <property type="match status" value="1"/>
</dbReference>
<keyword evidence="3" id="KW-1185">Reference proteome</keyword>
<accession>A0ABX2XSQ0</accession>
<protein>
    <recommendedName>
        <fullName evidence="4">Outer membrane protein beta-barrel domain-containing protein</fullName>
    </recommendedName>
</protein>